<comment type="subcellular location">
    <subcellularLocation>
        <location evidence="2">Cell membrane</location>
        <topology evidence="2">Multi-pass membrane protein</topology>
    </subcellularLocation>
</comment>
<evidence type="ECO:0000256" key="12">
    <source>
        <dbReference type="ARBA" id="ARBA00023012"/>
    </source>
</evidence>
<dbReference type="GO" id="GO:0000155">
    <property type="term" value="F:phosphorelay sensor kinase activity"/>
    <property type="evidence" value="ECO:0007669"/>
    <property type="project" value="InterPro"/>
</dbReference>
<keyword evidence="11 14" id="KW-1133">Transmembrane helix</keyword>
<dbReference type="InterPro" id="IPR050398">
    <property type="entry name" value="HssS/ArlS-like"/>
</dbReference>
<dbReference type="Pfam" id="PF02518">
    <property type="entry name" value="HATPase_c"/>
    <property type="match status" value="1"/>
</dbReference>
<dbReference type="PANTHER" id="PTHR45528">
    <property type="entry name" value="SENSOR HISTIDINE KINASE CPXA"/>
    <property type="match status" value="1"/>
</dbReference>
<dbReference type="EC" id="2.7.13.3" evidence="3"/>
<dbReference type="GO" id="GO:0005886">
    <property type="term" value="C:plasma membrane"/>
    <property type="evidence" value="ECO:0007669"/>
    <property type="project" value="UniProtKB-SubCell"/>
</dbReference>
<evidence type="ECO:0000256" key="11">
    <source>
        <dbReference type="ARBA" id="ARBA00022989"/>
    </source>
</evidence>
<dbReference type="InterPro" id="IPR003661">
    <property type="entry name" value="HisK_dim/P_dom"/>
</dbReference>
<evidence type="ECO:0000256" key="6">
    <source>
        <dbReference type="ARBA" id="ARBA00022679"/>
    </source>
</evidence>
<dbReference type="PROSITE" id="PS50109">
    <property type="entry name" value="HIS_KIN"/>
    <property type="match status" value="1"/>
</dbReference>
<comment type="caution">
    <text evidence="17">The sequence shown here is derived from an EMBL/GenBank/DDBJ whole genome shotgun (WGS) entry which is preliminary data.</text>
</comment>
<evidence type="ECO:0000259" key="15">
    <source>
        <dbReference type="PROSITE" id="PS50109"/>
    </source>
</evidence>
<dbReference type="Gene3D" id="3.30.565.10">
    <property type="entry name" value="Histidine kinase-like ATPase, C-terminal domain"/>
    <property type="match status" value="1"/>
</dbReference>
<dbReference type="Pfam" id="PF00512">
    <property type="entry name" value="HisKA"/>
    <property type="match status" value="1"/>
</dbReference>
<feature type="domain" description="Histidine kinase" evidence="15">
    <location>
        <begin position="147"/>
        <end position="360"/>
    </location>
</feature>
<evidence type="ECO:0000313" key="17">
    <source>
        <dbReference type="EMBL" id="MBB6512071.1"/>
    </source>
</evidence>
<dbReference type="Gene3D" id="1.10.8.500">
    <property type="entry name" value="HAMP domain in histidine kinase"/>
    <property type="match status" value="1"/>
</dbReference>
<dbReference type="CDD" id="cd06225">
    <property type="entry name" value="HAMP"/>
    <property type="match status" value="1"/>
</dbReference>
<gene>
    <name evidence="17" type="ORF">GGQ92_000852</name>
</gene>
<evidence type="ECO:0000256" key="4">
    <source>
        <dbReference type="ARBA" id="ARBA00022475"/>
    </source>
</evidence>
<evidence type="ECO:0000256" key="10">
    <source>
        <dbReference type="ARBA" id="ARBA00022840"/>
    </source>
</evidence>
<dbReference type="FunFam" id="3.30.565.10:FF:000006">
    <property type="entry name" value="Sensor histidine kinase WalK"/>
    <property type="match status" value="1"/>
</dbReference>
<dbReference type="InterPro" id="IPR004358">
    <property type="entry name" value="Sig_transdc_His_kin-like_C"/>
</dbReference>
<dbReference type="AlphaFoldDB" id="A0A841RHD4"/>
<dbReference type="Proteomes" id="UP000572212">
    <property type="component" value="Unassembled WGS sequence"/>
</dbReference>
<evidence type="ECO:0000256" key="8">
    <source>
        <dbReference type="ARBA" id="ARBA00022741"/>
    </source>
</evidence>
<keyword evidence="10" id="KW-0067">ATP-binding</keyword>
<feature type="transmembrane region" description="Helical" evidence="14">
    <location>
        <begin position="63"/>
        <end position="85"/>
    </location>
</feature>
<dbReference type="SMART" id="SM00387">
    <property type="entry name" value="HATPase_c"/>
    <property type="match status" value="1"/>
</dbReference>
<keyword evidence="4" id="KW-1003">Cell membrane</keyword>
<feature type="domain" description="HAMP" evidence="16">
    <location>
        <begin position="87"/>
        <end position="139"/>
    </location>
</feature>
<protein>
    <recommendedName>
        <fullName evidence="3">histidine kinase</fullName>
        <ecNumber evidence="3">2.7.13.3</ecNumber>
    </recommendedName>
</protein>
<dbReference type="InterPro" id="IPR036890">
    <property type="entry name" value="HATPase_C_sf"/>
</dbReference>
<evidence type="ECO:0000256" key="14">
    <source>
        <dbReference type="SAM" id="Phobius"/>
    </source>
</evidence>
<evidence type="ECO:0000256" key="7">
    <source>
        <dbReference type="ARBA" id="ARBA00022692"/>
    </source>
</evidence>
<reference evidence="17 18" key="1">
    <citation type="submission" date="2020-08" db="EMBL/GenBank/DDBJ databases">
        <title>Genomic Encyclopedia of Type Strains, Phase IV (KMG-IV): sequencing the most valuable type-strain genomes for metagenomic binning, comparative biology and taxonomic classification.</title>
        <authorList>
            <person name="Goeker M."/>
        </authorList>
    </citation>
    <scope>NUCLEOTIDE SEQUENCE [LARGE SCALE GENOMIC DNA]</scope>
    <source>
        <strain evidence="17 18">DSM 11805</strain>
    </source>
</reference>
<evidence type="ECO:0000259" key="16">
    <source>
        <dbReference type="PROSITE" id="PS50885"/>
    </source>
</evidence>
<dbReference type="InterPro" id="IPR036097">
    <property type="entry name" value="HisK_dim/P_sf"/>
</dbReference>
<keyword evidence="9 17" id="KW-0418">Kinase</keyword>
<keyword evidence="6 17" id="KW-0808">Transferase</keyword>
<evidence type="ECO:0000313" key="18">
    <source>
        <dbReference type="Proteomes" id="UP000572212"/>
    </source>
</evidence>
<sequence>MRNKRRLTIVPKQFLFRLTSLNVIVLIAFVGLSSWAIYNTACILAEGFIEAGSPRQANFEATLLQYLWIFSISTIIIGSSIHYYLTKKLMQPLKKLITSTKKMKKGEYPQPIIEKRDDEIGELIHQFNGLIRQIENNEEQRKKLVSNLSHEFRTPLSNLRGYLQALETEVIQGDAKLYQSLSGETTRLIQLVEQMEQLKEWDYRSQKSYSHKTITSINRLIQQAVDMFRWKASQSNIPLEVKVEPCNLNIDDGAIIQAISNLLDNAIRYYEGTEAISIIGEKEMDTYKIAITGPGKPITEKDKERIFERFYRMEESRLSGIGGAGLGLAISKEIIEHHQGRIRLHSSENVHTFWFTLPLE</sequence>
<dbReference type="SMART" id="SM00388">
    <property type="entry name" value="HisKA"/>
    <property type="match status" value="1"/>
</dbReference>
<keyword evidence="12" id="KW-0902">Two-component regulatory system</keyword>
<dbReference type="Gene3D" id="1.10.287.130">
    <property type="match status" value="1"/>
</dbReference>
<dbReference type="PANTHER" id="PTHR45528:SF1">
    <property type="entry name" value="SENSOR HISTIDINE KINASE CPXA"/>
    <property type="match status" value="1"/>
</dbReference>
<dbReference type="Pfam" id="PF00672">
    <property type="entry name" value="HAMP"/>
    <property type="match status" value="1"/>
</dbReference>
<organism evidence="17 18">
    <name type="scientific">Gracilibacillus halotolerans</name>
    <dbReference type="NCBI Taxonomy" id="74386"/>
    <lineage>
        <taxon>Bacteria</taxon>
        <taxon>Bacillati</taxon>
        <taxon>Bacillota</taxon>
        <taxon>Bacilli</taxon>
        <taxon>Bacillales</taxon>
        <taxon>Bacillaceae</taxon>
        <taxon>Gracilibacillus</taxon>
    </lineage>
</organism>
<dbReference type="SUPFAM" id="SSF47384">
    <property type="entry name" value="Homodimeric domain of signal transducing histidine kinase"/>
    <property type="match status" value="1"/>
</dbReference>
<keyword evidence="8" id="KW-0547">Nucleotide-binding</keyword>
<dbReference type="RefSeq" id="WP_246384035.1">
    <property type="nucleotide sequence ID" value="NZ_BAAACU010000002.1"/>
</dbReference>
<dbReference type="PROSITE" id="PS50885">
    <property type="entry name" value="HAMP"/>
    <property type="match status" value="1"/>
</dbReference>
<dbReference type="EMBL" id="JACHON010000002">
    <property type="protein sequence ID" value="MBB6512071.1"/>
    <property type="molecule type" value="Genomic_DNA"/>
</dbReference>
<evidence type="ECO:0000256" key="3">
    <source>
        <dbReference type="ARBA" id="ARBA00012438"/>
    </source>
</evidence>
<accession>A0A841RHD4</accession>
<dbReference type="InterPro" id="IPR003594">
    <property type="entry name" value="HATPase_dom"/>
</dbReference>
<keyword evidence="7 14" id="KW-0812">Transmembrane</keyword>
<keyword evidence="13 14" id="KW-0472">Membrane</keyword>
<evidence type="ECO:0000256" key="5">
    <source>
        <dbReference type="ARBA" id="ARBA00022553"/>
    </source>
</evidence>
<dbReference type="PRINTS" id="PR00344">
    <property type="entry name" value="BCTRLSENSOR"/>
</dbReference>
<dbReference type="SUPFAM" id="SSF158472">
    <property type="entry name" value="HAMP domain-like"/>
    <property type="match status" value="1"/>
</dbReference>
<keyword evidence="18" id="KW-1185">Reference proteome</keyword>
<keyword evidence="5" id="KW-0597">Phosphoprotein</keyword>
<name>A0A841RHD4_9BACI</name>
<dbReference type="SMART" id="SM00304">
    <property type="entry name" value="HAMP"/>
    <property type="match status" value="1"/>
</dbReference>
<proteinExistence type="predicted"/>
<evidence type="ECO:0000256" key="1">
    <source>
        <dbReference type="ARBA" id="ARBA00000085"/>
    </source>
</evidence>
<dbReference type="InterPro" id="IPR003660">
    <property type="entry name" value="HAMP_dom"/>
</dbReference>
<dbReference type="CDD" id="cd00082">
    <property type="entry name" value="HisKA"/>
    <property type="match status" value="1"/>
</dbReference>
<dbReference type="GO" id="GO:0005524">
    <property type="term" value="F:ATP binding"/>
    <property type="evidence" value="ECO:0007669"/>
    <property type="project" value="UniProtKB-KW"/>
</dbReference>
<dbReference type="SUPFAM" id="SSF55874">
    <property type="entry name" value="ATPase domain of HSP90 chaperone/DNA topoisomerase II/histidine kinase"/>
    <property type="match status" value="1"/>
</dbReference>
<dbReference type="CDD" id="cd00075">
    <property type="entry name" value="HATPase"/>
    <property type="match status" value="1"/>
</dbReference>
<dbReference type="InterPro" id="IPR005467">
    <property type="entry name" value="His_kinase_dom"/>
</dbReference>
<feature type="transmembrane region" description="Helical" evidence="14">
    <location>
        <begin position="21"/>
        <end position="38"/>
    </location>
</feature>
<evidence type="ECO:0000256" key="13">
    <source>
        <dbReference type="ARBA" id="ARBA00023136"/>
    </source>
</evidence>
<evidence type="ECO:0000256" key="9">
    <source>
        <dbReference type="ARBA" id="ARBA00022777"/>
    </source>
</evidence>
<evidence type="ECO:0000256" key="2">
    <source>
        <dbReference type="ARBA" id="ARBA00004651"/>
    </source>
</evidence>
<comment type="catalytic activity">
    <reaction evidence="1">
        <text>ATP + protein L-histidine = ADP + protein N-phospho-L-histidine.</text>
        <dbReference type="EC" id="2.7.13.3"/>
    </reaction>
</comment>